<feature type="domain" description="Methionyl/Valyl/Leucyl/Isoleucyl-tRNA synthetase anticodon-binding" evidence="9">
    <location>
        <begin position="691"/>
        <end position="850"/>
    </location>
</feature>
<dbReference type="InterPro" id="IPR009080">
    <property type="entry name" value="tRNAsynth_Ia_anticodon-bd"/>
</dbReference>
<reference evidence="10" key="1">
    <citation type="journal article" date="2017" name="Elife">
        <title>The kinetoplastid-infecting Bodo saltans virus (BsV), a window into the most abundant giant viruses in the sea.</title>
        <authorList>
            <person name="Deeg C.M."/>
            <person name="Chow C.-E.T."/>
            <person name="Suttle C.A."/>
        </authorList>
    </citation>
    <scope>NUCLEOTIDE SEQUENCE</scope>
    <source>
        <strain evidence="10">NG1</strain>
    </source>
</reference>
<keyword evidence="11" id="KW-1185">Reference proteome</keyword>
<evidence type="ECO:0000313" key="11">
    <source>
        <dbReference type="Proteomes" id="UP000240325"/>
    </source>
</evidence>
<keyword evidence="5" id="KW-0648">Protein biosynthesis</keyword>
<dbReference type="Gene3D" id="3.40.50.620">
    <property type="entry name" value="HUPs"/>
    <property type="match status" value="2"/>
</dbReference>
<dbReference type="Pfam" id="PF00133">
    <property type="entry name" value="tRNA-synt_1"/>
    <property type="match status" value="1"/>
</dbReference>
<dbReference type="PANTHER" id="PTHR42780:SF1">
    <property type="entry name" value="ISOLEUCINE--TRNA LIGASE, CYTOPLASMIC"/>
    <property type="match status" value="1"/>
</dbReference>
<dbReference type="Proteomes" id="UP000240325">
    <property type="component" value="Segment"/>
</dbReference>
<evidence type="ECO:0000313" key="10">
    <source>
        <dbReference type="EMBL" id="ATZ80901.1"/>
    </source>
</evidence>
<dbReference type="InterPro" id="IPR013155">
    <property type="entry name" value="M/V/L/I-tRNA-synth_anticd-bd"/>
</dbReference>
<evidence type="ECO:0000256" key="1">
    <source>
        <dbReference type="ARBA" id="ARBA00013165"/>
    </source>
</evidence>
<dbReference type="GO" id="GO:0002161">
    <property type="term" value="F:aminoacyl-tRNA deacylase activity"/>
    <property type="evidence" value="ECO:0007669"/>
    <property type="project" value="InterPro"/>
</dbReference>
<protein>
    <recommendedName>
        <fullName evidence="1">isoleucine--tRNA ligase</fullName>
        <ecNumber evidence="1">6.1.1.5</ecNumber>
    </recommendedName>
</protein>
<evidence type="ECO:0000256" key="3">
    <source>
        <dbReference type="ARBA" id="ARBA00022741"/>
    </source>
</evidence>
<dbReference type="SUPFAM" id="SSF47323">
    <property type="entry name" value="Anticodon-binding domain of a subclass of class I aminoacyl-tRNA synthetases"/>
    <property type="match status" value="1"/>
</dbReference>
<evidence type="ECO:0000259" key="8">
    <source>
        <dbReference type="Pfam" id="PF00133"/>
    </source>
</evidence>
<evidence type="ECO:0000256" key="5">
    <source>
        <dbReference type="ARBA" id="ARBA00022917"/>
    </source>
</evidence>
<dbReference type="InterPro" id="IPR023586">
    <property type="entry name" value="Ile-tRNA-ligase_type2"/>
</dbReference>
<evidence type="ECO:0000256" key="7">
    <source>
        <dbReference type="ARBA" id="ARBA00048359"/>
    </source>
</evidence>
<sequence length="1070" mass="125919">MFHTDSTYIGHEKIILEKWEKLGLNDLINQLEEQFEESFNFMDGPPFVSSGSLHLGSLSISFFKDIIVRFERQHRKKCFNKMGFDCHGLPSENMVMKLLDLNSNADIEKYGVGKFIDKCIETIHSYSNSWKPTFDKIGRQIDFKNQYKTIDTSFMETVWNVFKQIFEKNLVYKAFKVMPYSYACETPLSNFEAGLNYKSVQTNTVYVKFQLKYESNVYFIVWTTTPWTLPSNIALCVSPSIEYVRCVTKNGEIYILSKNCVKNLKIEFVSIDDIGLGSNLKNIEYEPLFDYMKFKYHKVLVDSYVQDNQEIGTGIVHQSPSHGVDDCRVCIENNVITSKELEKTCLVNAQGQFIENMGELTGQIVFDTNKTIINMLKTQNMLVLTQNYVHQYPHCYRTDKPLIYKIVSSYFIAVSQIKEKLLEMNDKVNWTKYEIGHKRFRNWIENPVDWCISRNRYFGTPIPIWETDDGSEKIVIGSIDELVEKAKLSYRPTDLHYNNICDIVIISNSGKQMRCQKDCFDCWFESGSVPFGQHHFPFENSSFFDEKEFLCDFVCEGLDQTRGWFYTLLVISTIIMDKPPFKNVMCTGLILDKNGQKLSKRNGNFVDPNELIDKYGADIIRLYLSSSQLVNGEPLLFNEEEISNMCKRIIPFINVVNFYSEQRMKQFDKDIFDHLEYITNDSDFATDDVTDMWILTKLSNLKNNVESLMEQFRIDVVVGQIIAFIEDITNWYVKISRDRLKNNCSYKDYIQSMSVLFTVLYNYTLIIAPFMPFLAEHIYQYLSKDFMIVYVNRLSNSKNFDKLQFQKSVHLCHYPINNKVYPETSFEQLKQIVIALRQIRSKSKSHESLRTPIKKCTIYHHEQKYLDNIKDVIELVYDETNCLEYNYCIMDDTMYLLKPKVNIKSLGQKFKKDANNIKNKIENLNQDELKLFVEQKQITIESYTLNENDFVVSKELNIPLQKNDISFIHNDLMLIIDLTYDNDVHELGNIKTIITRIQQHRKLLGLKPWNTINVYYDKKCYLMEKYQDYITAKIKTNFIWNDKYTENKKEYVYIDFIGKEEKINFFIEIL</sequence>
<dbReference type="NCBIfam" id="TIGR00392">
    <property type="entry name" value="ileS"/>
    <property type="match status" value="1"/>
</dbReference>
<dbReference type="Gene3D" id="1.10.730.10">
    <property type="entry name" value="Isoleucyl-tRNA Synthetase, Domain 1"/>
    <property type="match status" value="1"/>
</dbReference>
<dbReference type="EMBL" id="MF782455">
    <property type="protein sequence ID" value="ATZ80901.1"/>
    <property type="molecule type" value="Genomic_DNA"/>
</dbReference>
<organism evidence="10">
    <name type="scientific">Bodo saltans virus</name>
    <dbReference type="NCBI Taxonomy" id="2024608"/>
    <lineage>
        <taxon>Viruses</taxon>
        <taxon>Varidnaviria</taxon>
        <taxon>Bamfordvirae</taxon>
        <taxon>Nucleocytoviricota</taxon>
        <taxon>Megaviricetes</taxon>
        <taxon>Imitervirales</taxon>
        <taxon>Mimiviridae</taxon>
        <taxon>Klosneuvirinae</taxon>
        <taxon>Theiavirus</taxon>
        <taxon>Theiavirus salishense</taxon>
    </lineage>
</organism>
<dbReference type="PANTHER" id="PTHR42780">
    <property type="entry name" value="SOLEUCYL-TRNA SYNTHETASE"/>
    <property type="match status" value="1"/>
</dbReference>
<dbReference type="InterPro" id="IPR002301">
    <property type="entry name" value="Ile-tRNA-ligase"/>
</dbReference>
<keyword evidence="2" id="KW-0436">Ligase</keyword>
<evidence type="ECO:0000256" key="6">
    <source>
        <dbReference type="ARBA" id="ARBA00023146"/>
    </source>
</evidence>
<dbReference type="CDD" id="cd00818">
    <property type="entry name" value="IleRS_core"/>
    <property type="match status" value="1"/>
</dbReference>
<evidence type="ECO:0000259" key="9">
    <source>
        <dbReference type="Pfam" id="PF08264"/>
    </source>
</evidence>
<name>A0A2H4UVG0_9VIRU</name>
<proteinExistence type="predicted"/>
<dbReference type="PRINTS" id="PR00984">
    <property type="entry name" value="TRNASYNTHILE"/>
</dbReference>
<dbReference type="SUPFAM" id="SSF52374">
    <property type="entry name" value="Nucleotidylyl transferase"/>
    <property type="match status" value="1"/>
</dbReference>
<dbReference type="InterPro" id="IPR002300">
    <property type="entry name" value="aa-tRNA-synth_Ia"/>
</dbReference>
<keyword evidence="6" id="KW-0030">Aminoacyl-tRNA synthetase</keyword>
<comment type="catalytic activity">
    <reaction evidence="7">
        <text>tRNA(Ile) + L-isoleucine + ATP = L-isoleucyl-tRNA(Ile) + AMP + diphosphate</text>
        <dbReference type="Rhea" id="RHEA:11060"/>
        <dbReference type="Rhea" id="RHEA-COMP:9666"/>
        <dbReference type="Rhea" id="RHEA-COMP:9695"/>
        <dbReference type="ChEBI" id="CHEBI:30616"/>
        <dbReference type="ChEBI" id="CHEBI:33019"/>
        <dbReference type="ChEBI" id="CHEBI:58045"/>
        <dbReference type="ChEBI" id="CHEBI:78442"/>
        <dbReference type="ChEBI" id="CHEBI:78528"/>
        <dbReference type="ChEBI" id="CHEBI:456215"/>
        <dbReference type="EC" id="6.1.1.5"/>
    </reaction>
</comment>
<dbReference type="SUPFAM" id="SSF50677">
    <property type="entry name" value="ValRS/IleRS/LeuRS editing domain"/>
    <property type="match status" value="1"/>
</dbReference>
<keyword evidence="3" id="KW-0547">Nucleotide-binding</keyword>
<dbReference type="InterPro" id="IPR009008">
    <property type="entry name" value="Val/Leu/Ile-tRNA-synth_edit"/>
</dbReference>
<dbReference type="InterPro" id="IPR014729">
    <property type="entry name" value="Rossmann-like_a/b/a_fold"/>
</dbReference>
<evidence type="ECO:0000256" key="4">
    <source>
        <dbReference type="ARBA" id="ARBA00022840"/>
    </source>
</evidence>
<dbReference type="EC" id="6.1.1.5" evidence="1"/>
<gene>
    <name evidence="10" type="ORF">BMW23_0856</name>
</gene>
<accession>A0A2H4UVG0</accession>
<dbReference type="Pfam" id="PF08264">
    <property type="entry name" value="Anticodon_1"/>
    <property type="match status" value="1"/>
</dbReference>
<dbReference type="Pfam" id="PF19302">
    <property type="entry name" value="DUF5915"/>
    <property type="match status" value="1"/>
</dbReference>
<evidence type="ECO:0000256" key="2">
    <source>
        <dbReference type="ARBA" id="ARBA00022598"/>
    </source>
</evidence>
<dbReference type="GO" id="GO:0005524">
    <property type="term" value="F:ATP binding"/>
    <property type="evidence" value="ECO:0007669"/>
    <property type="project" value="UniProtKB-KW"/>
</dbReference>
<dbReference type="GO" id="GO:0004822">
    <property type="term" value="F:isoleucine-tRNA ligase activity"/>
    <property type="evidence" value="ECO:0007669"/>
    <property type="project" value="UniProtKB-EC"/>
</dbReference>
<keyword evidence="4" id="KW-0067">ATP-binding</keyword>
<feature type="domain" description="Aminoacyl-tRNA synthetase class Ia" evidence="8">
    <location>
        <begin position="15"/>
        <end position="631"/>
    </location>
</feature>